<proteinExistence type="predicted"/>
<gene>
    <name evidence="1" type="ORF">CANARDRAFT_200641</name>
</gene>
<dbReference type="Pfam" id="PF11578">
    <property type="entry name" value="DUF3237"/>
    <property type="match status" value="1"/>
</dbReference>
<organism evidence="1 2">
    <name type="scientific">[Candida] arabinofermentans NRRL YB-2248</name>
    <dbReference type="NCBI Taxonomy" id="983967"/>
    <lineage>
        <taxon>Eukaryota</taxon>
        <taxon>Fungi</taxon>
        <taxon>Dikarya</taxon>
        <taxon>Ascomycota</taxon>
        <taxon>Saccharomycotina</taxon>
        <taxon>Pichiomycetes</taxon>
        <taxon>Pichiales</taxon>
        <taxon>Pichiaceae</taxon>
        <taxon>Ogataea</taxon>
        <taxon>Ogataea/Candida clade</taxon>
    </lineage>
</organism>
<dbReference type="Proteomes" id="UP000094801">
    <property type="component" value="Unassembled WGS sequence"/>
</dbReference>
<name>A0A1E4SYR1_9ASCO</name>
<protein>
    <submittedName>
        <fullName evidence="1">Uncharacterized protein</fullName>
    </submittedName>
</protein>
<dbReference type="Gene3D" id="2.40.160.20">
    <property type="match status" value="1"/>
</dbReference>
<accession>A0A1E4SYR1</accession>
<sequence length="169" mass="19096">MQHPSIKPILFFHLDAEEPEQIFSTKSSSLTNVKVKSGYVKSLDESKPFEAKVVRGSDDISFDPANPATGHLDCRLYLSIDGVTKGFVQYSGVVQFEGKVAEVVGKQTSHMEFSEGYVTCHPRIHLDDSVTEFKWLEDINYIGKGRFIRDEEGGLKVQYYVYTFDTSKL</sequence>
<dbReference type="OrthoDB" id="2544694at2759"/>
<dbReference type="AlphaFoldDB" id="A0A1E4SYR1"/>
<keyword evidence="2" id="KW-1185">Reference proteome</keyword>
<reference evidence="2" key="1">
    <citation type="submission" date="2016-04" db="EMBL/GenBank/DDBJ databases">
        <title>Comparative genomics of biotechnologically important yeasts.</title>
        <authorList>
            <consortium name="DOE Joint Genome Institute"/>
            <person name="Riley R."/>
            <person name="Haridas S."/>
            <person name="Wolfe K.H."/>
            <person name="Lopes M.R."/>
            <person name="Hittinger C.T."/>
            <person name="Goker M."/>
            <person name="Salamov A."/>
            <person name="Wisecaver J."/>
            <person name="Long T.M."/>
            <person name="Aerts A.L."/>
            <person name="Barry K."/>
            <person name="Choi C."/>
            <person name="Clum A."/>
            <person name="Coughlan A.Y."/>
            <person name="Deshpande S."/>
            <person name="Douglass A.P."/>
            <person name="Hanson S.J."/>
            <person name="Klenk H.-P."/>
            <person name="Labutti K."/>
            <person name="Lapidus A."/>
            <person name="Lindquist E."/>
            <person name="Lipzen A."/>
            <person name="Meier-Kolthoff J.P."/>
            <person name="Ohm R.A."/>
            <person name="Otillar R.P."/>
            <person name="Pangilinan J."/>
            <person name="Peng Y."/>
            <person name="Rokas A."/>
            <person name="Rosa C.A."/>
            <person name="Scheuner C."/>
            <person name="Sibirny A.A."/>
            <person name="Slot J.C."/>
            <person name="Stielow J.B."/>
            <person name="Sun H."/>
            <person name="Kurtzman C.P."/>
            <person name="Blackwell M."/>
            <person name="Grigoriev I.V."/>
            <person name="Jeffries T.W."/>
        </authorList>
    </citation>
    <scope>NUCLEOTIDE SEQUENCE [LARGE SCALE GENOMIC DNA]</scope>
    <source>
        <strain evidence="2">NRRL YB-2248</strain>
    </source>
</reference>
<dbReference type="STRING" id="983967.A0A1E4SYR1"/>
<evidence type="ECO:0000313" key="1">
    <source>
        <dbReference type="EMBL" id="ODV84646.1"/>
    </source>
</evidence>
<evidence type="ECO:0000313" key="2">
    <source>
        <dbReference type="Proteomes" id="UP000094801"/>
    </source>
</evidence>
<dbReference type="EMBL" id="KV453856">
    <property type="protein sequence ID" value="ODV84646.1"/>
    <property type="molecule type" value="Genomic_DNA"/>
</dbReference>